<sequence length="68" mass="7762">MTSLHLSFQSFPRSRPCLVSSAVKQVKRNRWGPRQKADIFGGELCRISFSVEPRTPPTSQQTHLYSDL</sequence>
<accession>A0AAV7VEL8</accession>
<gene>
    <name evidence="1" type="ORF">NDU88_003020</name>
</gene>
<reference evidence="1" key="1">
    <citation type="journal article" date="2022" name="bioRxiv">
        <title>Sequencing and chromosome-scale assembly of the giantPleurodeles waltlgenome.</title>
        <authorList>
            <person name="Brown T."/>
            <person name="Elewa A."/>
            <person name="Iarovenko S."/>
            <person name="Subramanian E."/>
            <person name="Araus A.J."/>
            <person name="Petzold A."/>
            <person name="Susuki M."/>
            <person name="Suzuki K.-i.T."/>
            <person name="Hayashi T."/>
            <person name="Toyoda A."/>
            <person name="Oliveira C."/>
            <person name="Osipova E."/>
            <person name="Leigh N.D."/>
            <person name="Simon A."/>
            <person name="Yun M.H."/>
        </authorList>
    </citation>
    <scope>NUCLEOTIDE SEQUENCE</scope>
    <source>
        <strain evidence="1">20211129_DDA</strain>
        <tissue evidence="1">Liver</tissue>
    </source>
</reference>
<name>A0AAV7VEL8_PLEWA</name>
<dbReference type="Proteomes" id="UP001066276">
    <property type="component" value="Chromosome 2_1"/>
</dbReference>
<dbReference type="EMBL" id="JANPWB010000003">
    <property type="protein sequence ID" value="KAJ1199182.1"/>
    <property type="molecule type" value="Genomic_DNA"/>
</dbReference>
<proteinExistence type="predicted"/>
<protein>
    <submittedName>
        <fullName evidence="1">Uncharacterized protein</fullName>
    </submittedName>
</protein>
<organism evidence="1 2">
    <name type="scientific">Pleurodeles waltl</name>
    <name type="common">Iberian ribbed newt</name>
    <dbReference type="NCBI Taxonomy" id="8319"/>
    <lineage>
        <taxon>Eukaryota</taxon>
        <taxon>Metazoa</taxon>
        <taxon>Chordata</taxon>
        <taxon>Craniata</taxon>
        <taxon>Vertebrata</taxon>
        <taxon>Euteleostomi</taxon>
        <taxon>Amphibia</taxon>
        <taxon>Batrachia</taxon>
        <taxon>Caudata</taxon>
        <taxon>Salamandroidea</taxon>
        <taxon>Salamandridae</taxon>
        <taxon>Pleurodelinae</taxon>
        <taxon>Pleurodeles</taxon>
    </lineage>
</organism>
<evidence type="ECO:0000313" key="2">
    <source>
        <dbReference type="Proteomes" id="UP001066276"/>
    </source>
</evidence>
<dbReference type="AlphaFoldDB" id="A0AAV7VEL8"/>
<comment type="caution">
    <text evidence="1">The sequence shown here is derived from an EMBL/GenBank/DDBJ whole genome shotgun (WGS) entry which is preliminary data.</text>
</comment>
<keyword evidence="2" id="KW-1185">Reference proteome</keyword>
<evidence type="ECO:0000313" key="1">
    <source>
        <dbReference type="EMBL" id="KAJ1199182.1"/>
    </source>
</evidence>